<dbReference type="EMBL" id="JAGIOO010000001">
    <property type="protein sequence ID" value="MBP2475268.1"/>
    <property type="molecule type" value="Genomic_DNA"/>
</dbReference>
<dbReference type="PANTHER" id="PTHR43610:SF1">
    <property type="entry name" value="N-ACETYLTRANSFERASE DOMAIN-CONTAINING PROTEIN"/>
    <property type="match status" value="1"/>
</dbReference>
<feature type="domain" description="N-acetyltransferase" evidence="1">
    <location>
        <begin position="16"/>
        <end position="183"/>
    </location>
</feature>
<evidence type="ECO:0000313" key="2">
    <source>
        <dbReference type="EMBL" id="MBP2475268.1"/>
    </source>
</evidence>
<dbReference type="InterPro" id="IPR016181">
    <property type="entry name" value="Acyl_CoA_acyltransferase"/>
</dbReference>
<comment type="caution">
    <text evidence="2">The sequence shown here is derived from an EMBL/GenBank/DDBJ whole genome shotgun (WGS) entry which is preliminary data.</text>
</comment>
<dbReference type="SUPFAM" id="SSF55729">
    <property type="entry name" value="Acyl-CoA N-acyltransferases (Nat)"/>
    <property type="match status" value="1"/>
</dbReference>
<keyword evidence="3" id="KW-1185">Reference proteome</keyword>
<gene>
    <name evidence="2" type="ORF">JOF53_004140</name>
</gene>
<dbReference type="Gene3D" id="3.40.630.30">
    <property type="match status" value="1"/>
</dbReference>
<sequence>MDIDWWRQPTLTGTHVRLEPLSLDHAEDLHEAGRDPAVWAWLSHRWPSDLAGTVEFVHAHLTAQADGDRLVYAQIDLATGKAAGVTSYYEIVPAHRALAIGHTWIGTPWQRTGLNTESKLLLLARAFEQLSALRVVWHTDNRNQQSQRAIERLGAQREGLLRHHRVRPDGTLRDTVQYSMLAEEWPGVRERLRARLDRAAAAV</sequence>
<dbReference type="PROSITE" id="PS51186">
    <property type="entry name" value="GNAT"/>
    <property type="match status" value="1"/>
</dbReference>
<reference evidence="2 3" key="1">
    <citation type="submission" date="2021-03" db="EMBL/GenBank/DDBJ databases">
        <title>Sequencing the genomes of 1000 actinobacteria strains.</title>
        <authorList>
            <person name="Klenk H.-P."/>
        </authorList>
    </citation>
    <scope>NUCLEOTIDE SEQUENCE [LARGE SCALE GENOMIC DNA]</scope>
    <source>
        <strain evidence="2 3">DSM 44580</strain>
    </source>
</reference>
<name>A0ABS5AFA0_9PSEU</name>
<dbReference type="Pfam" id="PF13302">
    <property type="entry name" value="Acetyltransf_3"/>
    <property type="match status" value="1"/>
</dbReference>
<dbReference type="PANTHER" id="PTHR43610">
    <property type="entry name" value="BLL6696 PROTEIN"/>
    <property type="match status" value="1"/>
</dbReference>
<dbReference type="InterPro" id="IPR000182">
    <property type="entry name" value="GNAT_dom"/>
</dbReference>
<dbReference type="Proteomes" id="UP001519363">
    <property type="component" value="Unassembled WGS sequence"/>
</dbReference>
<proteinExistence type="predicted"/>
<protein>
    <submittedName>
        <fullName evidence="2">RimJ/RimL family protein N-acetyltransferase</fullName>
    </submittedName>
</protein>
<organism evidence="2 3">
    <name type="scientific">Crossiella equi</name>
    <dbReference type="NCBI Taxonomy" id="130796"/>
    <lineage>
        <taxon>Bacteria</taxon>
        <taxon>Bacillati</taxon>
        <taxon>Actinomycetota</taxon>
        <taxon>Actinomycetes</taxon>
        <taxon>Pseudonocardiales</taxon>
        <taxon>Pseudonocardiaceae</taxon>
        <taxon>Crossiella</taxon>
    </lineage>
</organism>
<evidence type="ECO:0000313" key="3">
    <source>
        <dbReference type="Proteomes" id="UP001519363"/>
    </source>
</evidence>
<evidence type="ECO:0000259" key="1">
    <source>
        <dbReference type="PROSITE" id="PS51186"/>
    </source>
</evidence>
<accession>A0ABS5AFA0</accession>